<proteinExistence type="predicted"/>
<gene>
    <name evidence="1" type="ORF">ASZ90_004846</name>
</gene>
<name>A0A0W8FWW1_9ZZZZ</name>
<comment type="caution">
    <text evidence="1">The sequence shown here is derived from an EMBL/GenBank/DDBJ whole genome shotgun (WGS) entry which is preliminary data.</text>
</comment>
<sequence length="89" mass="9421">MNSVISTGRGSSSDPKANSLKEVIVATISSVSESYEVGRAVKVPEPGVGLEYTVIEFGLLIPELGISDILNLNAPVKLDDRAELSIIHL</sequence>
<reference evidence="1" key="1">
    <citation type="journal article" date="2015" name="Proc. Natl. Acad. Sci. U.S.A.">
        <title>Networks of energetic and metabolic interactions define dynamics in microbial communities.</title>
        <authorList>
            <person name="Embree M."/>
            <person name="Liu J.K."/>
            <person name="Al-Bassam M.M."/>
            <person name="Zengler K."/>
        </authorList>
    </citation>
    <scope>NUCLEOTIDE SEQUENCE</scope>
</reference>
<accession>A0A0W8FWW1</accession>
<evidence type="ECO:0000313" key="1">
    <source>
        <dbReference type="EMBL" id="KUG25329.1"/>
    </source>
</evidence>
<protein>
    <submittedName>
        <fullName evidence="1">Uncharacterized protein</fullName>
    </submittedName>
</protein>
<dbReference type="AlphaFoldDB" id="A0A0W8FWW1"/>
<dbReference type="EMBL" id="LNQE01000713">
    <property type="protein sequence ID" value="KUG25329.1"/>
    <property type="molecule type" value="Genomic_DNA"/>
</dbReference>
<organism evidence="1">
    <name type="scientific">hydrocarbon metagenome</name>
    <dbReference type="NCBI Taxonomy" id="938273"/>
    <lineage>
        <taxon>unclassified sequences</taxon>
        <taxon>metagenomes</taxon>
        <taxon>ecological metagenomes</taxon>
    </lineage>
</organism>